<dbReference type="eggNOG" id="KOG3365">
    <property type="taxonomic scope" value="Eukaryota"/>
</dbReference>
<dbReference type="STRING" id="13249.T1HMR2"/>
<evidence type="ECO:0000313" key="12">
    <source>
        <dbReference type="Proteomes" id="UP000015103"/>
    </source>
</evidence>
<reference evidence="11" key="1">
    <citation type="submission" date="2015-05" db="UniProtKB">
        <authorList>
            <consortium name="EnsemblMetazoa"/>
        </authorList>
    </citation>
    <scope>IDENTIFICATION</scope>
</reference>
<evidence type="ECO:0000256" key="5">
    <source>
        <dbReference type="ARBA" id="ARBA00022448"/>
    </source>
</evidence>
<dbReference type="VEuPathDB" id="VectorBase:RPRC005336"/>
<dbReference type="PANTHER" id="PTHR12653">
    <property type="entry name" value="NADH-UBIQUINONE OXIDOREDUCTASE 13 KD-B SUBUNIT"/>
    <property type="match status" value="1"/>
</dbReference>
<evidence type="ECO:0000256" key="6">
    <source>
        <dbReference type="ARBA" id="ARBA00022660"/>
    </source>
</evidence>
<dbReference type="InterPro" id="IPR006806">
    <property type="entry name" value="NDUFA5"/>
</dbReference>
<evidence type="ECO:0008006" key="13">
    <source>
        <dbReference type="Google" id="ProtNLM"/>
    </source>
</evidence>
<name>T1HMR2_RHOPR</name>
<keyword evidence="8" id="KW-0249">Electron transport</keyword>
<keyword evidence="9" id="KW-0496">Mitochondrion</keyword>
<keyword evidence="12" id="KW-1185">Reference proteome</keyword>
<keyword evidence="10" id="KW-0472">Membrane</keyword>
<dbReference type="Pfam" id="PF04716">
    <property type="entry name" value="ETC_C1_NDUFA5"/>
    <property type="match status" value="1"/>
</dbReference>
<evidence type="ECO:0000256" key="7">
    <source>
        <dbReference type="ARBA" id="ARBA00022792"/>
    </source>
</evidence>
<dbReference type="Proteomes" id="UP000015103">
    <property type="component" value="Unassembled WGS sequence"/>
</dbReference>
<dbReference type="EMBL" id="ACPB03010553">
    <property type="status" value="NOT_ANNOTATED_CDS"/>
    <property type="molecule type" value="Genomic_DNA"/>
</dbReference>
<comment type="similarity">
    <text evidence="3">Belongs to the complex I NDUFA5 subunit family.</text>
</comment>
<evidence type="ECO:0000256" key="4">
    <source>
        <dbReference type="ARBA" id="ARBA00011533"/>
    </source>
</evidence>
<evidence type="ECO:0000313" key="11">
    <source>
        <dbReference type="EnsemblMetazoa" id="RPRC005336-PA"/>
    </source>
</evidence>
<evidence type="ECO:0000256" key="2">
    <source>
        <dbReference type="ARBA" id="ARBA00004443"/>
    </source>
</evidence>
<keyword evidence="5" id="KW-0813">Transport</keyword>
<dbReference type="InParanoid" id="T1HMR2"/>
<dbReference type="PANTHER" id="PTHR12653:SF0">
    <property type="entry name" value="NADH DEHYDROGENASE [UBIQUINONE] 1 ALPHA SUBCOMPLEX SUBUNIT 5"/>
    <property type="match status" value="1"/>
</dbReference>
<dbReference type="AlphaFoldDB" id="T1HMR2"/>
<accession>T1HMR2</accession>
<comment type="function">
    <text evidence="1">Accessory subunit of the mitochondrial membrane respiratory chain NADH dehydrogenase (Complex I), that is believed not to be involved in catalysis. Complex I functions in the transfer of electrons from NADH to the respiratory chain. The immediate electron acceptor for the enzyme is believed to be ubiquinone.</text>
</comment>
<protein>
    <recommendedName>
        <fullName evidence="13">NADH dehydrogenase [ubiquinone] 1 alpha subcomplex subunit 5</fullName>
    </recommendedName>
</protein>
<comment type="subunit">
    <text evidence="4">Complex I is composed of 45 different subunits.</text>
</comment>
<evidence type="ECO:0000256" key="9">
    <source>
        <dbReference type="ARBA" id="ARBA00023128"/>
    </source>
</evidence>
<dbReference type="GO" id="GO:0005743">
    <property type="term" value="C:mitochondrial inner membrane"/>
    <property type="evidence" value="ECO:0007669"/>
    <property type="project" value="UniProtKB-SubCell"/>
</dbReference>
<keyword evidence="7" id="KW-0999">Mitochondrion inner membrane</keyword>
<dbReference type="EnsemblMetazoa" id="RPRC005336-RA">
    <property type="protein sequence ID" value="RPRC005336-PA"/>
    <property type="gene ID" value="RPRC005336"/>
</dbReference>
<dbReference type="OMA" id="ERFNHER"/>
<evidence type="ECO:0000256" key="10">
    <source>
        <dbReference type="ARBA" id="ARBA00023136"/>
    </source>
</evidence>
<evidence type="ECO:0000256" key="8">
    <source>
        <dbReference type="ARBA" id="ARBA00022982"/>
    </source>
</evidence>
<comment type="subcellular location">
    <subcellularLocation>
        <location evidence="2">Mitochondrion inner membrane</location>
        <topology evidence="2">Peripheral membrane protein</topology>
        <orientation evidence="2">Matrix side</orientation>
    </subcellularLocation>
</comment>
<dbReference type="GO" id="GO:0022904">
    <property type="term" value="P:respiratory electron transport chain"/>
    <property type="evidence" value="ECO:0007669"/>
    <property type="project" value="InterPro"/>
</dbReference>
<sequence>MVFLSRALLQEVVCKRSTGLAGLKVCTRPKHILTFLYGKTLRALNKLPEDSAYKCHTEEIITWRLNIVKNAKTPEEVEEQIDCGQVEELIIQAENELALARKMLHWKPWEPLIEEAPPDQWKWPM</sequence>
<evidence type="ECO:0000256" key="1">
    <source>
        <dbReference type="ARBA" id="ARBA00003195"/>
    </source>
</evidence>
<proteinExistence type="inferred from homology"/>
<keyword evidence="6" id="KW-0679">Respiratory chain</keyword>
<organism evidence="11 12">
    <name type="scientific">Rhodnius prolixus</name>
    <name type="common">Triatomid bug</name>
    <dbReference type="NCBI Taxonomy" id="13249"/>
    <lineage>
        <taxon>Eukaryota</taxon>
        <taxon>Metazoa</taxon>
        <taxon>Ecdysozoa</taxon>
        <taxon>Arthropoda</taxon>
        <taxon>Hexapoda</taxon>
        <taxon>Insecta</taxon>
        <taxon>Pterygota</taxon>
        <taxon>Neoptera</taxon>
        <taxon>Paraneoptera</taxon>
        <taxon>Hemiptera</taxon>
        <taxon>Heteroptera</taxon>
        <taxon>Panheteroptera</taxon>
        <taxon>Cimicomorpha</taxon>
        <taxon>Reduviidae</taxon>
        <taxon>Triatominae</taxon>
        <taxon>Rhodnius</taxon>
    </lineage>
</organism>
<dbReference type="HOGENOM" id="CLU_099943_2_0_1"/>
<evidence type="ECO:0000256" key="3">
    <source>
        <dbReference type="ARBA" id="ARBA00010261"/>
    </source>
</evidence>